<organism evidence="2">
    <name type="scientific">Bacillus thuringiensis subsp. israelensis</name>
    <dbReference type="NCBI Taxonomy" id="1430"/>
    <lineage>
        <taxon>Bacteria</taxon>
        <taxon>Bacillati</taxon>
        <taxon>Bacillota</taxon>
        <taxon>Bacilli</taxon>
        <taxon>Bacillales</taxon>
        <taxon>Bacillaceae</taxon>
        <taxon>Bacillus</taxon>
        <taxon>Bacillus cereus group</taxon>
    </lineage>
</organism>
<dbReference type="EMBL" id="CP013278">
    <property type="protein sequence ID" value="AND28582.1"/>
    <property type="molecule type" value="Genomic_DNA"/>
</dbReference>
<geneLocation type="plasmid" evidence="2">
    <name>pAM65-52-3-235K</name>
</geneLocation>
<evidence type="ECO:0000256" key="1">
    <source>
        <dbReference type="SAM" id="Coils"/>
    </source>
</evidence>
<feature type="coiled-coil region" evidence="1">
    <location>
        <begin position="132"/>
        <end position="173"/>
    </location>
</feature>
<dbReference type="InterPro" id="IPR005039">
    <property type="entry name" value="Ant_C"/>
</dbReference>
<dbReference type="PATRIC" id="fig|1430.6.peg.2053"/>
<proteinExistence type="predicted"/>
<keyword evidence="1" id="KW-0175">Coiled coil</keyword>
<dbReference type="InterPro" id="IPR003497">
    <property type="entry name" value="BRO_N_domain"/>
</dbReference>
<gene>
    <name evidence="2" type="ORF">ATN07_33265</name>
</gene>
<dbReference type="AlphaFoldDB" id="A0A160LK48"/>
<dbReference type="GO" id="GO:0003677">
    <property type="term" value="F:DNA binding"/>
    <property type="evidence" value="ECO:0007669"/>
    <property type="project" value="InterPro"/>
</dbReference>
<accession>A0A160LK48</accession>
<reference evidence="2" key="1">
    <citation type="journal article" date="2017" name="Res. Microbiol.">
        <title>Comparative genomics of extrachromosomal elements in Bacillus thuringiensis subsp. israelensis.</title>
        <authorList>
            <person name="Bolotin A."/>
            <person name="Gillis A."/>
            <person name="Sanchis V."/>
            <person name="Nielsen-LeRoux C."/>
            <person name="Mahillon J."/>
            <person name="Lereclus D."/>
            <person name="Sorokin A."/>
        </authorList>
    </citation>
    <scope>NUCLEOTIDE SEQUENCE</scope>
    <source>
        <strain evidence="2">AM65-52</strain>
        <plasmid evidence="2">pAM65-52-3-235K</plasmid>
    </source>
</reference>
<protein>
    <submittedName>
        <fullName evidence="2">Antirepressor</fullName>
    </submittedName>
</protein>
<sequence length="271" mass="31475">MTNEVVSVEVLVPISEMVFEGRSFSIYGTFEEPLFLAKDVAQWIEYDVSSINKMLRNVDEDEKVRKIVPTQSGAQESWMLTEQGMYEVLLQSRKPVAKECKKVVKAHMKELRVSGVTLRQNLTLQQQTVVLLSKLDEVLIQQEAELAQLNSQIETLGEQTELLEEEIRVVDNQIKALQPYAKKYKEFLSEDALMTIDDFARIMFPRYSLGRNQLFQYMRDNRMIGSEGRNRNMPHRQLVNRNILKLLKGQVFITKQGFDYLCDSLDSHFNL</sequence>
<name>A0A160LK48_BACTI</name>
<dbReference type="Pfam" id="PF02498">
    <property type="entry name" value="Bro-N"/>
    <property type="match status" value="1"/>
</dbReference>
<dbReference type="PROSITE" id="PS51750">
    <property type="entry name" value="BRO_N"/>
    <property type="match status" value="1"/>
</dbReference>
<evidence type="ECO:0000313" key="2">
    <source>
        <dbReference type="EMBL" id="AND28582.1"/>
    </source>
</evidence>
<dbReference type="RefSeq" id="WP_000180796.1">
    <property type="nucleotide sequence ID" value="NZ_CP013278.1"/>
</dbReference>
<dbReference type="SMART" id="SM01040">
    <property type="entry name" value="Bro-N"/>
    <property type="match status" value="1"/>
</dbReference>
<dbReference type="Pfam" id="PF03374">
    <property type="entry name" value="ANT"/>
    <property type="match status" value="1"/>
</dbReference>
<keyword evidence="2" id="KW-0614">Plasmid</keyword>